<dbReference type="Proteomes" id="UP000026915">
    <property type="component" value="Chromosome 6"/>
</dbReference>
<keyword evidence="2" id="KW-1185">Reference proteome</keyword>
<dbReference type="Gramene" id="EOY26350">
    <property type="protein sequence ID" value="EOY26350"/>
    <property type="gene ID" value="TCM_027854"/>
</dbReference>
<protein>
    <submittedName>
        <fullName evidence="1">Uncharacterized protein</fullName>
    </submittedName>
</protein>
<name>A0A061G911_THECC</name>
<dbReference type="HOGENOM" id="CLU_2311270_0_0_1"/>
<dbReference type="InParanoid" id="A0A061G911"/>
<sequence length="100" mass="12043">MREWKKPLGWCYEKSKVCKDGWFGTLGGMEDPRWVSGKKKIYSLYRECYGDDEQRESWLGEPCRRTANREMQRLPNSKQRLLLGIDRKACLHFSFLIFFR</sequence>
<accession>A0A061G911</accession>
<dbReference type="AlphaFoldDB" id="A0A061G911"/>
<reference evidence="1 2" key="1">
    <citation type="journal article" date="2013" name="Genome Biol.">
        <title>The genome sequence of the most widely cultivated cacao type and its use to identify candidate genes regulating pod color.</title>
        <authorList>
            <person name="Motamayor J.C."/>
            <person name="Mockaitis K."/>
            <person name="Schmutz J."/>
            <person name="Haiminen N."/>
            <person name="Iii D.L."/>
            <person name="Cornejo O."/>
            <person name="Findley S.D."/>
            <person name="Zheng P."/>
            <person name="Utro F."/>
            <person name="Royaert S."/>
            <person name="Saski C."/>
            <person name="Jenkins J."/>
            <person name="Podicheti R."/>
            <person name="Zhao M."/>
            <person name="Scheffler B.E."/>
            <person name="Stack J.C."/>
            <person name="Feltus F.A."/>
            <person name="Mustiga G.M."/>
            <person name="Amores F."/>
            <person name="Phillips W."/>
            <person name="Marelli J.P."/>
            <person name="May G.D."/>
            <person name="Shapiro H."/>
            <person name="Ma J."/>
            <person name="Bustamante C.D."/>
            <person name="Schnell R.J."/>
            <person name="Main D."/>
            <person name="Gilbert D."/>
            <person name="Parida L."/>
            <person name="Kuhn D.N."/>
        </authorList>
    </citation>
    <scope>NUCLEOTIDE SEQUENCE [LARGE SCALE GENOMIC DNA]</scope>
    <source>
        <strain evidence="2">cv. Matina 1-6</strain>
    </source>
</reference>
<evidence type="ECO:0000313" key="2">
    <source>
        <dbReference type="Proteomes" id="UP000026915"/>
    </source>
</evidence>
<dbReference type="EMBL" id="CM001884">
    <property type="protein sequence ID" value="EOY26350.1"/>
    <property type="molecule type" value="Genomic_DNA"/>
</dbReference>
<evidence type="ECO:0000313" key="1">
    <source>
        <dbReference type="EMBL" id="EOY26350.1"/>
    </source>
</evidence>
<gene>
    <name evidence="1" type="ORF">TCM_027854</name>
</gene>
<organism evidence="1 2">
    <name type="scientific">Theobroma cacao</name>
    <name type="common">Cacao</name>
    <name type="synonym">Cocoa</name>
    <dbReference type="NCBI Taxonomy" id="3641"/>
    <lineage>
        <taxon>Eukaryota</taxon>
        <taxon>Viridiplantae</taxon>
        <taxon>Streptophyta</taxon>
        <taxon>Embryophyta</taxon>
        <taxon>Tracheophyta</taxon>
        <taxon>Spermatophyta</taxon>
        <taxon>Magnoliopsida</taxon>
        <taxon>eudicotyledons</taxon>
        <taxon>Gunneridae</taxon>
        <taxon>Pentapetalae</taxon>
        <taxon>rosids</taxon>
        <taxon>malvids</taxon>
        <taxon>Malvales</taxon>
        <taxon>Malvaceae</taxon>
        <taxon>Byttnerioideae</taxon>
        <taxon>Theobroma</taxon>
    </lineage>
</organism>
<proteinExistence type="predicted"/>